<comment type="caution">
    <text evidence="1">The sequence shown here is derived from an EMBL/GenBank/DDBJ whole genome shotgun (WGS) entry which is preliminary data.</text>
</comment>
<dbReference type="AlphaFoldDB" id="A0AAV1S795"/>
<evidence type="ECO:0000313" key="1">
    <source>
        <dbReference type="EMBL" id="CAK7346088.1"/>
    </source>
</evidence>
<keyword evidence="2" id="KW-1185">Reference proteome</keyword>
<dbReference type="EMBL" id="CAWUPB010001173">
    <property type="protein sequence ID" value="CAK7346088.1"/>
    <property type="molecule type" value="Genomic_DNA"/>
</dbReference>
<accession>A0AAV1S795</accession>
<dbReference type="Proteomes" id="UP001314170">
    <property type="component" value="Unassembled WGS sequence"/>
</dbReference>
<protein>
    <submittedName>
        <fullName evidence="1">Uncharacterized protein</fullName>
    </submittedName>
</protein>
<organism evidence="1 2">
    <name type="scientific">Dovyalis caffra</name>
    <dbReference type="NCBI Taxonomy" id="77055"/>
    <lineage>
        <taxon>Eukaryota</taxon>
        <taxon>Viridiplantae</taxon>
        <taxon>Streptophyta</taxon>
        <taxon>Embryophyta</taxon>
        <taxon>Tracheophyta</taxon>
        <taxon>Spermatophyta</taxon>
        <taxon>Magnoliopsida</taxon>
        <taxon>eudicotyledons</taxon>
        <taxon>Gunneridae</taxon>
        <taxon>Pentapetalae</taxon>
        <taxon>rosids</taxon>
        <taxon>fabids</taxon>
        <taxon>Malpighiales</taxon>
        <taxon>Salicaceae</taxon>
        <taxon>Flacourtieae</taxon>
        <taxon>Dovyalis</taxon>
    </lineage>
</organism>
<proteinExistence type="predicted"/>
<sequence>MAPQARSYFYGGIHEILNQEGRHELKRIKQGTNGLNPSEIPSHNALLPYESTVQGSDANKDDCFSQMEINFKFQ</sequence>
<reference evidence="1 2" key="1">
    <citation type="submission" date="2024-01" db="EMBL/GenBank/DDBJ databases">
        <authorList>
            <person name="Waweru B."/>
        </authorList>
    </citation>
    <scope>NUCLEOTIDE SEQUENCE [LARGE SCALE GENOMIC DNA]</scope>
</reference>
<evidence type="ECO:0000313" key="2">
    <source>
        <dbReference type="Proteomes" id="UP001314170"/>
    </source>
</evidence>
<name>A0AAV1S795_9ROSI</name>
<gene>
    <name evidence="1" type="ORF">DCAF_LOCUS18758</name>
</gene>